<evidence type="ECO:0000313" key="4">
    <source>
        <dbReference type="Proteomes" id="UP000214646"/>
    </source>
</evidence>
<feature type="domain" description="HNH nuclease" evidence="2">
    <location>
        <begin position="127"/>
        <end position="169"/>
    </location>
</feature>
<comment type="caution">
    <text evidence="3">The sequence shown here is derived from an EMBL/GenBank/DDBJ whole genome shotgun (WGS) entry which is preliminary data.</text>
</comment>
<dbReference type="InterPro" id="IPR003615">
    <property type="entry name" value="HNH_nuc"/>
</dbReference>
<gene>
    <name evidence="3" type="ORF">FRUB_10622</name>
</gene>
<sequence length="346" mass="38353">MKARPILFSSPMIRALLDGRKTQTRRVVKGECQQFLVNANGMAKVLDGVVYNYSFEETLGRCPYGKPGDLLIVAAPIEDYPNYCAGTNGVIYSKARGSWRPLRTWEPEDGYPSVTVMLNGRKTTRSVHSLVCSAFYGPPPFPGAQVRHLDGNYKNSQPSNLAWGTRQDNWRDRRAHGNGAEGEKHHHSNFTDEERGHIRWAVGKGLASGRHAARVLGVSQCSILGILQGNETLAVDQDLPANRIPVMTLELTEVRVKRLQDISEADAITEGIEPVLTGTGEQCGWLNYDHEGDGVGYCTKPVDSYATLWRRINGPDAWDENPWVWIPAFRVHQQNVDAFLAAKGAA</sequence>
<evidence type="ECO:0000313" key="3">
    <source>
        <dbReference type="EMBL" id="OWK34651.1"/>
    </source>
</evidence>
<evidence type="ECO:0000256" key="1">
    <source>
        <dbReference type="SAM" id="MobiDB-lite"/>
    </source>
</evidence>
<accession>A0A225CZ82</accession>
<dbReference type="InterPro" id="IPR044925">
    <property type="entry name" value="His-Me_finger_sf"/>
</dbReference>
<dbReference type="Pfam" id="PF13392">
    <property type="entry name" value="HNH_3"/>
    <property type="match status" value="1"/>
</dbReference>
<keyword evidence="4" id="KW-1185">Reference proteome</keyword>
<dbReference type="EMBL" id="NIDE01000020">
    <property type="protein sequence ID" value="OWK34651.1"/>
    <property type="molecule type" value="Genomic_DNA"/>
</dbReference>
<dbReference type="Proteomes" id="UP000214646">
    <property type="component" value="Unassembled WGS sequence"/>
</dbReference>
<dbReference type="AlphaFoldDB" id="A0A225CZ82"/>
<dbReference type="SUPFAM" id="SSF54060">
    <property type="entry name" value="His-Me finger endonucleases"/>
    <property type="match status" value="1"/>
</dbReference>
<proteinExistence type="predicted"/>
<protein>
    <submittedName>
        <fullName evidence="3">Phage-related protein</fullName>
    </submittedName>
</protein>
<organism evidence="3 4">
    <name type="scientific">Fimbriiglobus ruber</name>
    <dbReference type="NCBI Taxonomy" id="1908690"/>
    <lineage>
        <taxon>Bacteria</taxon>
        <taxon>Pseudomonadati</taxon>
        <taxon>Planctomycetota</taxon>
        <taxon>Planctomycetia</taxon>
        <taxon>Gemmatales</taxon>
        <taxon>Gemmataceae</taxon>
        <taxon>Fimbriiglobus</taxon>
    </lineage>
</organism>
<reference evidence="4" key="1">
    <citation type="submission" date="2017-06" db="EMBL/GenBank/DDBJ databases">
        <title>Genome analysis of Fimbriiglobus ruber SP5, the first member of the order Planctomycetales with confirmed chitinolytic capability.</title>
        <authorList>
            <person name="Ravin N.V."/>
            <person name="Rakitin A.L."/>
            <person name="Ivanova A.A."/>
            <person name="Beletsky A.V."/>
            <person name="Kulichevskaya I.S."/>
            <person name="Mardanov A.V."/>
            <person name="Dedysh S.N."/>
        </authorList>
    </citation>
    <scope>NUCLEOTIDE SEQUENCE [LARGE SCALE GENOMIC DNA]</scope>
    <source>
        <strain evidence="4">SP5</strain>
    </source>
</reference>
<name>A0A225CZ82_9BACT</name>
<evidence type="ECO:0000259" key="2">
    <source>
        <dbReference type="Pfam" id="PF13392"/>
    </source>
</evidence>
<feature type="region of interest" description="Disordered" evidence="1">
    <location>
        <begin position="155"/>
        <end position="188"/>
    </location>
</feature>
<dbReference type="Gene3D" id="3.90.75.20">
    <property type="match status" value="1"/>
</dbReference>